<comment type="caution">
    <text evidence="2">The sequence shown here is derived from an EMBL/GenBank/DDBJ whole genome shotgun (WGS) entry which is preliminary data.</text>
</comment>
<feature type="non-terminal residue" evidence="2">
    <location>
        <position position="1"/>
    </location>
</feature>
<name>A0A5U3I1T2_SALER</name>
<accession>A0A5U3I1T2</accession>
<sequence>EKISHQLKHKNRGDTHGFTGTKRDK</sequence>
<evidence type="ECO:0000313" key="2">
    <source>
        <dbReference type="EMBL" id="EBP4399288.1"/>
    </source>
</evidence>
<reference evidence="2" key="1">
    <citation type="submission" date="2018-07" db="EMBL/GenBank/DDBJ databases">
        <authorList>
            <consortium name="GenomeTrakr network: Whole genome sequencing for foodborne pathogen traceback"/>
        </authorList>
    </citation>
    <scope>NUCLEOTIDE SEQUENCE</scope>
    <source>
        <strain evidence="2">CFSAN028614</strain>
    </source>
</reference>
<proteinExistence type="predicted"/>
<dbReference type="EMBL" id="AAGLTG010000149">
    <property type="protein sequence ID" value="EBP4399288.1"/>
    <property type="molecule type" value="Genomic_DNA"/>
</dbReference>
<gene>
    <name evidence="2" type="ORF">UK78_23195</name>
</gene>
<feature type="compositionally biased region" description="Basic residues" evidence="1">
    <location>
        <begin position="1"/>
        <end position="11"/>
    </location>
</feature>
<dbReference type="AlphaFoldDB" id="A0A5U3I1T2"/>
<protein>
    <submittedName>
        <fullName evidence="2">Amino acid ABC transporter permease</fullName>
    </submittedName>
</protein>
<feature type="region of interest" description="Disordered" evidence="1">
    <location>
        <begin position="1"/>
        <end position="25"/>
    </location>
</feature>
<evidence type="ECO:0000256" key="1">
    <source>
        <dbReference type="SAM" id="MobiDB-lite"/>
    </source>
</evidence>
<organism evidence="2">
    <name type="scientific">Salmonella enterica</name>
    <name type="common">Salmonella choleraesuis</name>
    <dbReference type="NCBI Taxonomy" id="28901"/>
    <lineage>
        <taxon>Bacteria</taxon>
        <taxon>Pseudomonadati</taxon>
        <taxon>Pseudomonadota</taxon>
        <taxon>Gammaproteobacteria</taxon>
        <taxon>Enterobacterales</taxon>
        <taxon>Enterobacteriaceae</taxon>
        <taxon>Salmonella</taxon>
    </lineage>
</organism>